<protein>
    <recommendedName>
        <fullName evidence="3">Large ribosomal RNA subunit accumulation protein YceD</fullName>
    </recommendedName>
    <alternativeName>
        <fullName evidence="5">23S rRNA accumulation protein YceD</fullName>
    </alternativeName>
</protein>
<dbReference type="PANTHER" id="PTHR38099:SF1">
    <property type="entry name" value="LARGE RIBOSOMAL RNA SUBUNIT ACCUMULATION PROTEIN YCED"/>
    <property type="match status" value="1"/>
</dbReference>
<accession>A0A382FA95</accession>
<dbReference type="AlphaFoldDB" id="A0A382FA95"/>
<gene>
    <name evidence="6" type="ORF">METZ01_LOCUS212416</name>
</gene>
<evidence type="ECO:0000313" key="6">
    <source>
        <dbReference type="EMBL" id="SVB59562.1"/>
    </source>
</evidence>
<evidence type="ECO:0000256" key="4">
    <source>
        <dbReference type="ARBA" id="ARBA00022517"/>
    </source>
</evidence>
<dbReference type="InterPro" id="IPR039255">
    <property type="entry name" value="YceD_bac"/>
</dbReference>
<name>A0A382FA95_9ZZZZ</name>
<keyword evidence="4" id="KW-0690">Ribosome biogenesis</keyword>
<dbReference type="EMBL" id="UINC01048702">
    <property type="protein sequence ID" value="SVB59562.1"/>
    <property type="molecule type" value="Genomic_DNA"/>
</dbReference>
<organism evidence="6">
    <name type="scientific">marine metagenome</name>
    <dbReference type="NCBI Taxonomy" id="408172"/>
    <lineage>
        <taxon>unclassified sequences</taxon>
        <taxon>metagenomes</taxon>
        <taxon>ecological metagenomes</taxon>
    </lineage>
</organism>
<evidence type="ECO:0000256" key="3">
    <source>
        <dbReference type="ARBA" id="ARBA00015716"/>
    </source>
</evidence>
<comment type="function">
    <text evidence="1">Plays a role in synthesis, processing and/or stability of 23S rRNA.</text>
</comment>
<evidence type="ECO:0000256" key="2">
    <source>
        <dbReference type="ARBA" id="ARBA00010740"/>
    </source>
</evidence>
<dbReference type="InterPro" id="IPR003772">
    <property type="entry name" value="YceD"/>
</dbReference>
<sequence>MASQAQVLKGAVPISQLPRFGEMLAEADGDIDLVLAFSRGKQGRTQIRGSAQAAVGLICQKCLQPFRQILNCVINFEVVGSDVGYDQLEDAADAIVCDDKEISLTVLLEDELIMSVPMIPRHTVTQCPSNEYRRVDLELPVDEVKTTHRPFAGLAAAMKKKDNQES</sequence>
<reference evidence="6" key="1">
    <citation type="submission" date="2018-05" db="EMBL/GenBank/DDBJ databases">
        <authorList>
            <person name="Lanie J.A."/>
            <person name="Ng W.-L."/>
            <person name="Kazmierczak K.M."/>
            <person name="Andrzejewski T.M."/>
            <person name="Davidsen T.M."/>
            <person name="Wayne K.J."/>
            <person name="Tettelin H."/>
            <person name="Glass J.I."/>
            <person name="Rusch D."/>
            <person name="Podicherti R."/>
            <person name="Tsui H.-C.T."/>
            <person name="Winkler M.E."/>
        </authorList>
    </citation>
    <scope>NUCLEOTIDE SEQUENCE</scope>
</reference>
<comment type="similarity">
    <text evidence="2">Belongs to the DUF177 domain family.</text>
</comment>
<dbReference type="Pfam" id="PF02620">
    <property type="entry name" value="YceD"/>
    <property type="match status" value="1"/>
</dbReference>
<proteinExistence type="inferred from homology"/>
<dbReference type="GO" id="GO:0042254">
    <property type="term" value="P:ribosome biogenesis"/>
    <property type="evidence" value="ECO:0007669"/>
    <property type="project" value="UniProtKB-KW"/>
</dbReference>
<dbReference type="GO" id="GO:0005829">
    <property type="term" value="C:cytosol"/>
    <property type="evidence" value="ECO:0007669"/>
    <property type="project" value="TreeGrafter"/>
</dbReference>
<evidence type="ECO:0000256" key="5">
    <source>
        <dbReference type="ARBA" id="ARBA00031841"/>
    </source>
</evidence>
<dbReference type="PANTHER" id="PTHR38099">
    <property type="entry name" value="LARGE RIBOSOMAL RNA SUBUNIT ACCUMULATION PROTEIN YCED"/>
    <property type="match status" value="1"/>
</dbReference>
<evidence type="ECO:0000256" key="1">
    <source>
        <dbReference type="ARBA" id="ARBA00002868"/>
    </source>
</evidence>